<proteinExistence type="predicted"/>
<reference evidence="2" key="1">
    <citation type="submission" date="2016-10" db="EMBL/GenBank/DDBJ databases">
        <authorList>
            <person name="Varghese N."/>
            <person name="Submissions S."/>
        </authorList>
    </citation>
    <scope>NUCLEOTIDE SEQUENCE [LARGE SCALE GENOMIC DNA]</scope>
    <source>
        <strain evidence="2">DSM 43163</strain>
    </source>
</reference>
<organism evidence="1 2">
    <name type="scientific">Thermomonospora echinospora</name>
    <dbReference type="NCBI Taxonomy" id="1992"/>
    <lineage>
        <taxon>Bacteria</taxon>
        <taxon>Bacillati</taxon>
        <taxon>Actinomycetota</taxon>
        <taxon>Actinomycetes</taxon>
        <taxon>Streptosporangiales</taxon>
        <taxon>Thermomonosporaceae</taxon>
        <taxon>Thermomonospora</taxon>
    </lineage>
</organism>
<gene>
    <name evidence="1" type="ORF">SAMN04489712_104109</name>
</gene>
<dbReference type="Proteomes" id="UP000236723">
    <property type="component" value="Unassembled WGS sequence"/>
</dbReference>
<name>A0A1H5YR67_9ACTN</name>
<evidence type="ECO:0000313" key="2">
    <source>
        <dbReference type="Proteomes" id="UP000236723"/>
    </source>
</evidence>
<protein>
    <submittedName>
        <fullName evidence="1">Uncharacterized protein</fullName>
    </submittedName>
</protein>
<keyword evidence="2" id="KW-1185">Reference proteome</keyword>
<sequence length="341" mass="37411">MPRNVLAFVPQHTTTKSRIMALVDKGSGLEIDAVATVDWPHEAVAICNILNVDDGREALSGLWVSLPASVKANLEKVQEERVGEADGRYPLASLFITELDIPELPDPDAFIDWAKLFPVAQCPPGGCDWCEGCPGHSKSRGDGEVVNQCAPGGSCSCQSEDLEGDLDDCMCGLWDVGPRWAAAIYKSLAEISEVIVSHAEDLMWGVEGPAVGFPRSLVAQAPQFYLRLAQTCMDLCKELESGRVPVPHTIAELIMLDEAARSYLEGRTGGDGLDRDAMEKEMGHLPEAHGDFEMDALWMFQFTDSDWIDIVEADTVFDPHTMDRVFDTLPEAKDWPRPQHA</sequence>
<dbReference type="AlphaFoldDB" id="A0A1H5YR67"/>
<evidence type="ECO:0000313" key="1">
    <source>
        <dbReference type="EMBL" id="SEG25836.1"/>
    </source>
</evidence>
<accession>A0A1H5YR67</accession>
<dbReference type="EMBL" id="FNVO01000004">
    <property type="protein sequence ID" value="SEG25836.1"/>
    <property type="molecule type" value="Genomic_DNA"/>
</dbReference>